<reference evidence="2" key="2">
    <citation type="submission" date="2015-07" db="EMBL/GenBank/DDBJ databases">
        <title>MeaNS - Measles Nucleotide Surveillance Program.</title>
        <authorList>
            <person name="Tran T."/>
            <person name="Druce J."/>
        </authorList>
    </citation>
    <scope>NUCLEOTIDE SEQUENCE</scope>
    <source>
        <strain evidence="2">DSM 9887</strain>
    </source>
</reference>
<protein>
    <submittedName>
        <fullName evidence="2">Uncharacterized protein</fullName>
    </submittedName>
</protein>
<reference evidence="3" key="1">
    <citation type="submission" date="2015-07" db="EMBL/GenBank/DDBJ databases">
        <title>Genome sequencing project for genomic taxonomy and phylogenomics of Bacillus-like bacteria.</title>
        <authorList>
            <person name="Liu B."/>
            <person name="Wang J."/>
            <person name="Zhu Y."/>
            <person name="Liu G."/>
            <person name="Chen Q."/>
            <person name="Chen Z."/>
            <person name="Lan J."/>
            <person name="Che J."/>
            <person name="Ge C."/>
            <person name="Shi H."/>
            <person name="Pan Z."/>
            <person name="Liu X."/>
        </authorList>
    </citation>
    <scope>NUCLEOTIDE SEQUENCE [LARGE SCALE GENOMIC DNA]</scope>
    <source>
        <strain evidence="3">DSM 9887</strain>
    </source>
</reference>
<name>A0A0K9YLA9_9BACL</name>
<accession>A0A0K9YLA9</accession>
<evidence type="ECO:0000313" key="4">
    <source>
        <dbReference type="Proteomes" id="UP000319578"/>
    </source>
</evidence>
<dbReference type="Proteomes" id="UP000036834">
    <property type="component" value="Unassembled WGS sequence"/>
</dbReference>
<evidence type="ECO:0000313" key="3">
    <source>
        <dbReference type="Proteomes" id="UP000036834"/>
    </source>
</evidence>
<keyword evidence="4" id="KW-1185">Reference proteome</keyword>
<dbReference type="Proteomes" id="UP000319578">
    <property type="component" value="Unassembled WGS sequence"/>
</dbReference>
<dbReference type="RefSeq" id="WP_049742363.1">
    <property type="nucleotide sequence ID" value="NZ_BJON01000021.1"/>
</dbReference>
<dbReference type="EMBL" id="BJON01000021">
    <property type="protein sequence ID" value="GED71496.1"/>
    <property type="molecule type" value="Genomic_DNA"/>
</dbReference>
<sequence length="87" mass="9229">MKAEATATSKPRSVVVWERKSEPQRGNVIALPNRNTQEAAGDRESVVQTWSVGPADNPAVVTQVSSGFNRVSSSVSSPQASRMSMAA</sequence>
<dbReference type="PATRIC" id="fig|54915.3.peg.5927"/>
<reference evidence="1 4" key="3">
    <citation type="submission" date="2019-06" db="EMBL/GenBank/DDBJ databases">
        <title>Whole genome shotgun sequence of Brevibacillus reuszeri NBRC 15719.</title>
        <authorList>
            <person name="Hosoyama A."/>
            <person name="Uohara A."/>
            <person name="Ohji S."/>
            <person name="Ichikawa N."/>
        </authorList>
    </citation>
    <scope>NUCLEOTIDE SEQUENCE [LARGE SCALE GENOMIC DNA]</scope>
    <source>
        <strain evidence="1 4">NBRC 15719</strain>
    </source>
</reference>
<evidence type="ECO:0000313" key="1">
    <source>
        <dbReference type="EMBL" id="GED71496.1"/>
    </source>
</evidence>
<organism evidence="2 3">
    <name type="scientific">Brevibacillus reuszeri</name>
    <dbReference type="NCBI Taxonomy" id="54915"/>
    <lineage>
        <taxon>Bacteria</taxon>
        <taxon>Bacillati</taxon>
        <taxon>Bacillota</taxon>
        <taxon>Bacilli</taxon>
        <taxon>Bacillales</taxon>
        <taxon>Paenibacillaceae</taxon>
        <taxon>Brevibacillus</taxon>
    </lineage>
</organism>
<comment type="caution">
    <text evidence="2">The sequence shown here is derived from an EMBL/GenBank/DDBJ whole genome shotgun (WGS) entry which is preliminary data.</text>
</comment>
<dbReference type="EMBL" id="LGIQ01000016">
    <property type="protein sequence ID" value="KNB68980.1"/>
    <property type="molecule type" value="Genomic_DNA"/>
</dbReference>
<evidence type="ECO:0000313" key="2">
    <source>
        <dbReference type="EMBL" id="KNB68980.1"/>
    </source>
</evidence>
<proteinExistence type="predicted"/>
<dbReference type="OrthoDB" id="2468715at2"/>
<dbReference type="STRING" id="54915.ADS79_31155"/>
<dbReference type="AlphaFoldDB" id="A0A0K9YLA9"/>
<gene>
    <name evidence="2" type="ORF">ADS79_31155</name>
    <name evidence="1" type="ORF">BRE01_51980</name>
</gene>